<dbReference type="Gene3D" id="2.60.40.420">
    <property type="entry name" value="Cupredoxins - blue copper proteins"/>
    <property type="match status" value="2"/>
</dbReference>
<dbReference type="PANTHER" id="PTHR11709">
    <property type="entry name" value="MULTI-COPPER OXIDASE"/>
    <property type="match status" value="1"/>
</dbReference>
<feature type="transmembrane region" description="Helical" evidence="4">
    <location>
        <begin position="6"/>
        <end position="31"/>
    </location>
</feature>
<evidence type="ECO:0000256" key="2">
    <source>
        <dbReference type="ARBA" id="ARBA00023002"/>
    </source>
</evidence>
<evidence type="ECO:0000313" key="9">
    <source>
        <dbReference type="Proteomes" id="UP001549098"/>
    </source>
</evidence>
<feature type="transmembrane region" description="Helical" evidence="4">
    <location>
        <begin position="124"/>
        <end position="145"/>
    </location>
</feature>
<keyword evidence="4" id="KW-1133">Transmembrane helix</keyword>
<keyword evidence="4" id="KW-0812">Transmembrane</keyword>
<keyword evidence="2" id="KW-0560">Oxidoreductase</keyword>
<evidence type="ECO:0000256" key="3">
    <source>
        <dbReference type="ARBA" id="ARBA00023008"/>
    </source>
</evidence>
<organism evidence="8 9">
    <name type="scientific">Paenibacillus favisporus</name>
    <dbReference type="NCBI Taxonomy" id="221028"/>
    <lineage>
        <taxon>Bacteria</taxon>
        <taxon>Bacillati</taxon>
        <taxon>Bacillota</taxon>
        <taxon>Bacilli</taxon>
        <taxon>Bacillales</taxon>
        <taxon>Paenibacillaceae</taxon>
        <taxon>Paenibacillus</taxon>
    </lineage>
</organism>
<keyword evidence="3" id="KW-0186">Copper</keyword>
<feature type="domain" description="Plastocyanin-like" evidence="5">
    <location>
        <begin position="427"/>
        <end position="510"/>
    </location>
</feature>
<proteinExistence type="predicted"/>
<dbReference type="EMBL" id="JBEPLV010000005">
    <property type="protein sequence ID" value="MET3547779.1"/>
    <property type="molecule type" value="Genomic_DNA"/>
</dbReference>
<dbReference type="SUPFAM" id="SSF49503">
    <property type="entry name" value="Cupredoxins"/>
    <property type="match status" value="3"/>
</dbReference>
<feature type="transmembrane region" description="Helical" evidence="4">
    <location>
        <begin position="43"/>
        <end position="67"/>
    </location>
</feature>
<evidence type="ECO:0000256" key="4">
    <source>
        <dbReference type="SAM" id="Phobius"/>
    </source>
</evidence>
<accession>A0ABV2F7Q7</accession>
<feature type="transmembrane region" description="Helical" evidence="4">
    <location>
        <begin position="73"/>
        <end position="94"/>
    </location>
</feature>
<gene>
    <name evidence="8" type="ORF">ABID47_004407</name>
</gene>
<feature type="transmembrane region" description="Helical" evidence="4">
    <location>
        <begin position="151"/>
        <end position="174"/>
    </location>
</feature>
<sequence>MFVTITSILLTGGMTLFWGVAGMTAACLPYARTNRSQKHKRTFVLWAAGSAMLLSAVWYAAIALQFVNGGWPFIEGTVKMLVPLTLIPQSYLAVRVLPKLKSLRDSGGNPPGQKALRTVAHPSVMLSFLAAVLASGISAFSTFFAQPVLPSLFQIASRFLLVVLLLLVPALFAYRSYLKVNRGEKLERGIFVRLLKFASAGVLTFVVAIAILVSNVLVGVNASKLPEASDMMNHDLMDEGGGAATLMSMSGGSDHQQHHAHHASGSAGSDQIEVAALTGDISAPADKTFELVAQRKKMTLASGAVIDAWTYNGEIAPELSVQQGDMVEVKLINQDVDSGVTIHWHGYNVPNAMDGVPGMTQNVVKPGQSFTYKFRAEQEGAYWFHSHQQASEQVAKGLFGTLIVEPKEETETFDEQFTVINHRWMTDKGHINALGNEDGLQWKQVQPGETVKLRMINTHNLSQKYLLQGADFRVTSIDGMKIQDPQPLSDQTALRLGSGGRYDVAFTMPNHPVFLKLGNAKDDSNPGIVFYSGVKPEKPVFRKETTLFDPSNYGQPVVNEVTSTVKFDREFQMILGNTMGFYNGTFHFLWTINGEVYPRIPTLVVKEGDKVKTTFVNKSLGEHPMHLHGHHMTVLKKNGEKVKTPWLTDTLNVMPGESYEVAFVADNPGMWMDHCHNLDHAATGMILHLMYDNVRSSYEVGTRSGNLPD</sequence>
<feature type="domain" description="Plastocyanin-like" evidence="7">
    <location>
        <begin position="295"/>
        <end position="408"/>
    </location>
</feature>
<evidence type="ECO:0000313" key="8">
    <source>
        <dbReference type="EMBL" id="MET3547779.1"/>
    </source>
</evidence>
<evidence type="ECO:0000256" key="1">
    <source>
        <dbReference type="ARBA" id="ARBA00022723"/>
    </source>
</evidence>
<keyword evidence="4" id="KW-0472">Membrane</keyword>
<dbReference type="Pfam" id="PF00394">
    <property type="entry name" value="Cu-oxidase"/>
    <property type="match status" value="1"/>
</dbReference>
<dbReference type="Pfam" id="PF07731">
    <property type="entry name" value="Cu-oxidase_2"/>
    <property type="match status" value="1"/>
</dbReference>
<evidence type="ECO:0000259" key="7">
    <source>
        <dbReference type="Pfam" id="PF07732"/>
    </source>
</evidence>
<dbReference type="PANTHER" id="PTHR11709:SF394">
    <property type="entry name" value="FI03373P-RELATED"/>
    <property type="match status" value="1"/>
</dbReference>
<keyword evidence="1" id="KW-0479">Metal-binding</keyword>
<dbReference type="RefSeq" id="WP_354499849.1">
    <property type="nucleotide sequence ID" value="NZ_JBEPLV010000005.1"/>
</dbReference>
<evidence type="ECO:0000259" key="6">
    <source>
        <dbReference type="Pfam" id="PF07731"/>
    </source>
</evidence>
<dbReference type="Proteomes" id="UP001549098">
    <property type="component" value="Unassembled WGS sequence"/>
</dbReference>
<reference evidence="8 9" key="1">
    <citation type="submission" date="2024-06" db="EMBL/GenBank/DDBJ databases">
        <title>Genomic Encyclopedia of Type Strains, Phase IV (KMG-IV): sequencing the most valuable type-strain genomes for metagenomic binning, comparative biology and taxonomic classification.</title>
        <authorList>
            <person name="Goeker M."/>
        </authorList>
    </citation>
    <scope>NUCLEOTIDE SEQUENCE [LARGE SCALE GENOMIC DNA]</scope>
    <source>
        <strain evidence="8 9">DSM 17253</strain>
    </source>
</reference>
<comment type="caution">
    <text evidence="8">The sequence shown here is derived from an EMBL/GenBank/DDBJ whole genome shotgun (WGS) entry which is preliminary data.</text>
</comment>
<name>A0ABV2F7Q7_9BACL</name>
<dbReference type="InterPro" id="IPR008972">
    <property type="entry name" value="Cupredoxin"/>
</dbReference>
<keyword evidence="9" id="KW-1185">Reference proteome</keyword>
<dbReference type="InterPro" id="IPR011707">
    <property type="entry name" value="Cu-oxidase-like_N"/>
</dbReference>
<dbReference type="InterPro" id="IPR001117">
    <property type="entry name" value="Cu-oxidase_2nd"/>
</dbReference>
<dbReference type="CDD" id="cd04202">
    <property type="entry name" value="CuRO_D2_2dMcoN_like"/>
    <property type="match status" value="1"/>
</dbReference>
<dbReference type="InterPro" id="IPR045087">
    <property type="entry name" value="Cu-oxidase_fam"/>
</dbReference>
<dbReference type="InterPro" id="IPR002355">
    <property type="entry name" value="Cu_oxidase_Cu_BS"/>
</dbReference>
<protein>
    <submittedName>
        <fullName evidence="8">FtsP/CotA-like multicopper oxidase with cupredoxin domain</fullName>
    </submittedName>
</protein>
<dbReference type="Pfam" id="PF07732">
    <property type="entry name" value="Cu-oxidase_3"/>
    <property type="match status" value="1"/>
</dbReference>
<feature type="domain" description="Plastocyanin-like" evidence="6">
    <location>
        <begin position="588"/>
        <end position="692"/>
    </location>
</feature>
<feature type="transmembrane region" description="Helical" evidence="4">
    <location>
        <begin position="194"/>
        <end position="218"/>
    </location>
</feature>
<dbReference type="PROSITE" id="PS00080">
    <property type="entry name" value="MULTICOPPER_OXIDASE2"/>
    <property type="match status" value="1"/>
</dbReference>
<dbReference type="InterPro" id="IPR011706">
    <property type="entry name" value="Cu-oxidase_C"/>
</dbReference>
<evidence type="ECO:0000259" key="5">
    <source>
        <dbReference type="Pfam" id="PF00394"/>
    </source>
</evidence>